<evidence type="ECO:0000313" key="2">
    <source>
        <dbReference type="EMBL" id="OXE51093.1"/>
    </source>
</evidence>
<reference evidence="3" key="1">
    <citation type="submission" date="2017-05" db="EMBL/GenBank/DDBJ databases">
        <title>Improved OligoMM genomes.</title>
        <authorList>
            <person name="Garzetti D."/>
        </authorList>
    </citation>
    <scope>NUCLEOTIDE SEQUENCE [LARGE SCALE GENOMIC DNA]</scope>
    <source>
        <strain evidence="3">YL45</strain>
    </source>
</reference>
<dbReference type="RefSeq" id="WP_066591154.1">
    <property type="nucleotide sequence ID" value="NZ_CAJTBZ010000018.1"/>
</dbReference>
<keyword evidence="1" id="KW-0732">Signal</keyword>
<evidence type="ECO:0000256" key="1">
    <source>
        <dbReference type="SAM" id="SignalP"/>
    </source>
</evidence>
<gene>
    <name evidence="2" type="ORF">ADH67_02010</name>
</gene>
<dbReference type="EMBL" id="NHMP01000001">
    <property type="protein sequence ID" value="OXE51093.1"/>
    <property type="molecule type" value="Genomic_DNA"/>
</dbReference>
<dbReference type="Pfam" id="PF09673">
    <property type="entry name" value="TrbC_Ftype"/>
    <property type="match status" value="1"/>
</dbReference>
<dbReference type="AlphaFoldDB" id="A0A227KRF9"/>
<evidence type="ECO:0000313" key="3">
    <source>
        <dbReference type="Proteomes" id="UP000214610"/>
    </source>
</evidence>
<protein>
    <recommendedName>
        <fullName evidence="4">Type-F conjugative transfer system pilin assembly protein TrbC</fullName>
    </recommendedName>
</protein>
<proteinExistence type="predicted"/>
<evidence type="ECO:0008006" key="4">
    <source>
        <dbReference type="Google" id="ProtNLM"/>
    </source>
</evidence>
<dbReference type="GeneID" id="78363297"/>
<sequence length="208" mass="22380">MFKRSLLIVAIALSFSLSHAASASVSAGNSASEQSLPLTIDDILDNAQTIQTEMLNQNRMEALLLVSLSMPEASLKRLAADAKDAGVPLVFRGVPVDPKAPANKPLLNPQSLQAFNFLVELGASVELNPEIFKEFGVTEVPMLIIRKHQQKSPESSGSCGNQDADAAQNAALVLGDVTLGYMLDTLTDRQDEIGKEAQRLRQKLGERP</sequence>
<accession>A0A227KRF9</accession>
<feature type="signal peptide" evidence="1">
    <location>
        <begin position="1"/>
        <end position="20"/>
    </location>
</feature>
<dbReference type="InterPro" id="IPR019106">
    <property type="entry name" value="T4SS_TrbC"/>
</dbReference>
<name>A0A227KRF9_9BURK</name>
<comment type="caution">
    <text evidence="2">The sequence shown here is derived from an EMBL/GenBank/DDBJ whole genome shotgun (WGS) entry which is preliminary data.</text>
</comment>
<dbReference type="Proteomes" id="UP000214610">
    <property type="component" value="Unassembled WGS sequence"/>
</dbReference>
<keyword evidence="3" id="KW-1185">Reference proteome</keyword>
<feature type="chain" id="PRO_5011272322" description="Type-F conjugative transfer system pilin assembly protein TrbC" evidence="1">
    <location>
        <begin position="21"/>
        <end position="208"/>
    </location>
</feature>
<organism evidence="2 3">
    <name type="scientific">Turicimonas muris</name>
    <dbReference type="NCBI Taxonomy" id="1796652"/>
    <lineage>
        <taxon>Bacteria</taxon>
        <taxon>Pseudomonadati</taxon>
        <taxon>Pseudomonadota</taxon>
        <taxon>Betaproteobacteria</taxon>
        <taxon>Burkholderiales</taxon>
        <taxon>Sutterellaceae</taxon>
        <taxon>Turicimonas</taxon>
    </lineage>
</organism>